<name>F4KTJ2_HALH1</name>
<reference key="2">
    <citation type="submission" date="2011-04" db="EMBL/GenBank/DDBJ databases">
        <title>Complete sequence of chromosome of Haliscomenobacter hydrossis DSM 1100.</title>
        <authorList>
            <consortium name="US DOE Joint Genome Institute (JGI-PGF)"/>
            <person name="Lucas S."/>
            <person name="Han J."/>
            <person name="Lapidus A."/>
            <person name="Bruce D."/>
            <person name="Goodwin L."/>
            <person name="Pitluck S."/>
            <person name="Peters L."/>
            <person name="Kyrpides N."/>
            <person name="Mavromatis K."/>
            <person name="Ivanova N."/>
            <person name="Ovchinnikova G."/>
            <person name="Pagani I."/>
            <person name="Daligault H."/>
            <person name="Detter J.C."/>
            <person name="Han C."/>
            <person name="Land M."/>
            <person name="Hauser L."/>
            <person name="Markowitz V."/>
            <person name="Cheng J.-F."/>
            <person name="Hugenholtz P."/>
            <person name="Woyke T."/>
            <person name="Wu D."/>
            <person name="Verbarg S."/>
            <person name="Frueling A."/>
            <person name="Brambilla E."/>
            <person name="Klenk H.-P."/>
            <person name="Eisen J.A."/>
        </authorList>
    </citation>
    <scope>NUCLEOTIDE SEQUENCE</scope>
    <source>
        <strain>DSM 1100</strain>
    </source>
</reference>
<accession>F4KTJ2</accession>
<dbReference type="RefSeq" id="WP_013767896.1">
    <property type="nucleotide sequence ID" value="NC_015510.1"/>
</dbReference>
<keyword evidence="2" id="KW-1185">Reference proteome</keyword>
<gene>
    <name evidence="1" type="ordered locus">Halhy_5541</name>
</gene>
<organism evidence="1 2">
    <name type="scientific">Haliscomenobacter hydrossis (strain ATCC 27775 / DSM 1100 / LMG 10767 / O)</name>
    <dbReference type="NCBI Taxonomy" id="760192"/>
    <lineage>
        <taxon>Bacteria</taxon>
        <taxon>Pseudomonadati</taxon>
        <taxon>Bacteroidota</taxon>
        <taxon>Saprospiria</taxon>
        <taxon>Saprospirales</taxon>
        <taxon>Haliscomenobacteraceae</taxon>
        <taxon>Haliscomenobacter</taxon>
    </lineage>
</organism>
<dbReference type="HOGENOM" id="CLU_1249174_0_0_10"/>
<evidence type="ECO:0000313" key="1">
    <source>
        <dbReference type="EMBL" id="AEE53366.1"/>
    </source>
</evidence>
<proteinExistence type="predicted"/>
<dbReference type="Proteomes" id="UP000008461">
    <property type="component" value="Chromosome"/>
</dbReference>
<protein>
    <submittedName>
        <fullName evidence="1">Uncharacterized protein</fullName>
    </submittedName>
</protein>
<sequence>MGILALSAIMVAGAGFYLFSKSFPNFKPGDKKIQADLKAIRKEVLDAMPDLSPLRMEDMESLSSKEIDKSVKKRVTTDQRGVFVTIFEEPAAAYYHRKYLSNNRDALLFAKTYHHEYNFWIKGDEANLVIDNLPVGVYNEKTGILIGARSQKMIAKLDKSKPEKMAMTVQGRNVGNIVMPRPGAKDNLSQRCFDFVRNDLTKEEEAILLAIAIYEMVERTV</sequence>
<reference evidence="1 2" key="1">
    <citation type="journal article" date="2011" name="Stand. Genomic Sci.">
        <title>Complete genome sequence of Haliscomenobacter hydrossis type strain (O).</title>
        <authorList>
            <consortium name="US DOE Joint Genome Institute (JGI-PGF)"/>
            <person name="Daligault H."/>
            <person name="Lapidus A."/>
            <person name="Zeytun A."/>
            <person name="Nolan M."/>
            <person name="Lucas S."/>
            <person name="Del Rio T.G."/>
            <person name="Tice H."/>
            <person name="Cheng J.F."/>
            <person name="Tapia R."/>
            <person name="Han C."/>
            <person name="Goodwin L."/>
            <person name="Pitluck S."/>
            <person name="Liolios K."/>
            <person name="Pagani I."/>
            <person name="Ivanova N."/>
            <person name="Huntemann M."/>
            <person name="Mavromatis K."/>
            <person name="Mikhailova N."/>
            <person name="Pati A."/>
            <person name="Chen A."/>
            <person name="Palaniappan K."/>
            <person name="Land M."/>
            <person name="Hauser L."/>
            <person name="Brambilla E.M."/>
            <person name="Rohde M."/>
            <person name="Verbarg S."/>
            <person name="Goker M."/>
            <person name="Bristow J."/>
            <person name="Eisen J.A."/>
            <person name="Markowitz V."/>
            <person name="Hugenholtz P."/>
            <person name="Kyrpides N.C."/>
            <person name="Klenk H.P."/>
            <person name="Woyke T."/>
        </authorList>
    </citation>
    <scope>NUCLEOTIDE SEQUENCE [LARGE SCALE GENOMIC DNA]</scope>
    <source>
        <strain evidence="2">ATCC 27775 / DSM 1100 / LMG 10767 / O</strain>
    </source>
</reference>
<dbReference type="OrthoDB" id="1491687at2"/>
<dbReference type="AlphaFoldDB" id="F4KTJ2"/>
<evidence type="ECO:0000313" key="2">
    <source>
        <dbReference type="Proteomes" id="UP000008461"/>
    </source>
</evidence>
<dbReference type="KEGG" id="hhy:Halhy_5541"/>
<dbReference type="EMBL" id="CP002691">
    <property type="protein sequence ID" value="AEE53366.1"/>
    <property type="molecule type" value="Genomic_DNA"/>
</dbReference>